<reference evidence="1 2" key="1">
    <citation type="journal article" date="2012" name="J. Bacteriol.">
        <title>Whole-genome sequences of Bacillus subtilis and close relatives.</title>
        <authorList>
            <person name="Earl A.M."/>
            <person name="Eppinger M."/>
            <person name="Fricke W.F."/>
            <person name="Rosovitz M.J."/>
            <person name="Rasko D.A."/>
            <person name="Daugherty S."/>
            <person name="Losick R."/>
            <person name="Kolter R."/>
            <person name="Ravel J."/>
        </authorList>
    </citation>
    <scope>NUCLEOTIDE SEQUENCE [LARGE SCALE GENOMIC DNA]</scope>
    <source>
        <strain evidence="2">DSM 15029 / JCM 12233 / NBRC 101239 / NRRL B-23049 / TU-B-10</strain>
    </source>
</reference>
<evidence type="ECO:0000313" key="2">
    <source>
        <dbReference type="Proteomes" id="UP000002651"/>
    </source>
</evidence>
<dbReference type="EMBL" id="CP002905">
    <property type="protein sequence ID" value="AEP86950.1"/>
    <property type="molecule type" value="Genomic_DNA"/>
</dbReference>
<accession>G4NQ22</accession>
<dbReference type="KEGG" id="bst:GYO_2329"/>
<organism evidence="1 2">
    <name type="scientific">Bacillus spizizenii (strain DSM 15029 / JCM 12233 / NBRC 101239 / NRRL B-23049 / TU-B-10)</name>
    <name type="common">Bacillus subtilis subsp. spizizenii</name>
    <dbReference type="NCBI Taxonomy" id="1052585"/>
    <lineage>
        <taxon>Bacteria</taxon>
        <taxon>Bacillati</taxon>
        <taxon>Bacillota</taxon>
        <taxon>Bacilli</taxon>
        <taxon>Bacillales</taxon>
        <taxon>Bacillaceae</taxon>
        <taxon>Bacillus</taxon>
    </lineage>
</organism>
<dbReference type="AlphaFoldDB" id="G4NQ22"/>
<sequence length="54" mass="6157">MSDCIFARIATVGDNSVSGFLWQFFVFSSFVVVKTEQGMYALLCFLYKKSLTIF</sequence>
<dbReference type="HOGENOM" id="CLU_3040566_0_0_9"/>
<keyword evidence="2" id="KW-1185">Reference proteome</keyword>
<gene>
    <name evidence="1" type="ordered locus">GYO_2329</name>
</gene>
<dbReference type="Proteomes" id="UP000002651">
    <property type="component" value="Chromosome"/>
</dbReference>
<proteinExistence type="predicted"/>
<name>G4NQ22_BACS4</name>
<evidence type="ECO:0000313" key="1">
    <source>
        <dbReference type="EMBL" id="AEP86950.1"/>
    </source>
</evidence>
<protein>
    <submittedName>
        <fullName evidence="1">Uncharacterized protein</fullName>
    </submittedName>
</protein>